<proteinExistence type="predicted"/>
<organism evidence="2 3">
    <name type="scientific">Ralstonia pickettii</name>
    <name type="common">Burkholderia pickettii</name>
    <dbReference type="NCBI Taxonomy" id="329"/>
    <lineage>
        <taxon>Bacteria</taxon>
        <taxon>Pseudomonadati</taxon>
        <taxon>Pseudomonadota</taxon>
        <taxon>Betaproteobacteria</taxon>
        <taxon>Burkholderiales</taxon>
        <taxon>Burkholderiaceae</taxon>
        <taxon>Ralstonia</taxon>
    </lineage>
</organism>
<protein>
    <recommendedName>
        <fullName evidence="4">Transmembrane protein</fullName>
    </recommendedName>
</protein>
<feature type="transmembrane region" description="Helical" evidence="1">
    <location>
        <begin position="55"/>
        <end position="75"/>
    </location>
</feature>
<accession>A0ABN9I4C4</accession>
<keyword evidence="1" id="KW-0812">Transmembrane</keyword>
<evidence type="ECO:0000256" key="1">
    <source>
        <dbReference type="SAM" id="Phobius"/>
    </source>
</evidence>
<sequence length="113" mass="12736">MTGWLLAFVAPILCGSTVATILCTRFPRTMLPTDPNEYWFPAKRYGWGWGLPSRWQGWVVLAIYAVLLVVGIVGLHPGTTQSSFVVYVAGVTALLVLVCWWKGEPPRWRWGRD</sequence>
<feature type="transmembrane region" description="Helical" evidence="1">
    <location>
        <begin position="84"/>
        <end position="103"/>
    </location>
</feature>
<dbReference type="Proteomes" id="UP001189303">
    <property type="component" value="Unassembled WGS sequence"/>
</dbReference>
<evidence type="ECO:0000313" key="3">
    <source>
        <dbReference type="Proteomes" id="UP001189303"/>
    </source>
</evidence>
<gene>
    <name evidence="2" type="ORF">R38712_02752</name>
</gene>
<comment type="caution">
    <text evidence="2">The sequence shown here is derived from an EMBL/GenBank/DDBJ whole genome shotgun (WGS) entry which is preliminary data.</text>
</comment>
<evidence type="ECO:0000313" key="2">
    <source>
        <dbReference type="EMBL" id="CAJ0725571.1"/>
    </source>
</evidence>
<keyword evidence="1" id="KW-1133">Transmembrane helix</keyword>
<reference evidence="2 3" key="1">
    <citation type="submission" date="2023-07" db="EMBL/GenBank/DDBJ databases">
        <authorList>
            <person name="Peeters C."/>
        </authorList>
    </citation>
    <scope>NUCLEOTIDE SEQUENCE [LARGE SCALE GENOMIC DNA]</scope>
    <source>
        <strain evidence="2 3">R-38712</strain>
    </source>
</reference>
<keyword evidence="3" id="KW-1185">Reference proteome</keyword>
<evidence type="ECO:0008006" key="4">
    <source>
        <dbReference type="Google" id="ProtNLM"/>
    </source>
</evidence>
<name>A0ABN9I4C4_RALPI</name>
<dbReference type="EMBL" id="CATWFT010000007">
    <property type="protein sequence ID" value="CAJ0725571.1"/>
    <property type="molecule type" value="Genomic_DNA"/>
</dbReference>
<keyword evidence="1" id="KW-0472">Membrane</keyword>